<evidence type="ECO:0000256" key="4">
    <source>
        <dbReference type="ARBA" id="ARBA00023136"/>
    </source>
</evidence>
<keyword evidence="4 5" id="KW-0472">Membrane</keyword>
<dbReference type="EMBL" id="CP147988">
    <property type="protein sequence ID" value="WXK48970.1"/>
    <property type="molecule type" value="Genomic_DNA"/>
</dbReference>
<sequence length="505" mass="57029">MKWSASIKTVFIQSVCYLFAVLFVYAAVSKMLDFENFQVQLGQSPLLSAFARWISVLVLAAELIAALFLLIGRLRHIGLYCALSLMVMFTAYIFIILNYSSFIPCSCGGILEKMGWNAHLVFNIVFVFLAASAIVLDASVGKARNTGYSFLAQTKWIAVAIAASISAVALLYMSSEEVMHHSNPFIRRYPHHPAEYSASFRLKYSSYYIAGFRGQRIYLGNYEFPSYLMSLDSSLKHQKMERISFSPDSIPFKNIYVRIQEPYFYLYDGSVPAVFRGDAKDWRITKAFKGVPYFTKLAPIDGASIAFRSNNSKKLAHVLGVFNMDSVPKISYKRNLLQKQIDGIFDTDGTLLYSEGMEKMVYLYYYRNEFIVADKYGSLAYRGHTIDTISHAKIKVSELKGGREFAMSAPADVVNSNAAVFENLLFVHSLVRGRYENEKLWKKSFIIDVYDLSSGSYLMSFPIYHTSSSSLNSFAVADGYLAAVIGNDLIVYQLKDALKKEIKKE</sequence>
<keyword evidence="3 5" id="KW-1133">Transmembrane helix</keyword>
<reference evidence="7 8" key="1">
    <citation type="submission" date="2024-02" db="EMBL/GenBank/DDBJ databases">
        <title>complete genome of Flavobacterium ginsenosidimutans Str. YTB16.</title>
        <authorList>
            <person name="Wang Q."/>
        </authorList>
    </citation>
    <scope>NUCLEOTIDE SEQUENCE [LARGE SCALE GENOMIC DNA]</scope>
    <source>
        <strain evidence="7 8">YTB16</strain>
    </source>
</reference>
<protein>
    <submittedName>
        <fullName evidence="7">DoxX family protein</fullName>
    </submittedName>
</protein>
<dbReference type="Pfam" id="PF07291">
    <property type="entry name" value="MauE"/>
    <property type="match status" value="1"/>
</dbReference>
<dbReference type="RefSeq" id="WP_338839655.1">
    <property type="nucleotide sequence ID" value="NZ_CP147988.1"/>
</dbReference>
<evidence type="ECO:0000259" key="6">
    <source>
        <dbReference type="Pfam" id="PF07291"/>
    </source>
</evidence>
<feature type="transmembrane region" description="Helical" evidence="5">
    <location>
        <begin position="50"/>
        <end position="70"/>
    </location>
</feature>
<dbReference type="Proteomes" id="UP001447857">
    <property type="component" value="Chromosome"/>
</dbReference>
<evidence type="ECO:0000313" key="8">
    <source>
        <dbReference type="Proteomes" id="UP001447857"/>
    </source>
</evidence>
<name>A0ABZ2Q471_9FLAO</name>
<feature type="transmembrane region" description="Helical" evidence="5">
    <location>
        <begin position="156"/>
        <end position="174"/>
    </location>
</feature>
<proteinExistence type="predicted"/>
<organism evidence="7 8">
    <name type="scientific">Flavobacterium ginsenosidimutans</name>
    <dbReference type="NCBI Taxonomy" id="687844"/>
    <lineage>
        <taxon>Bacteria</taxon>
        <taxon>Pseudomonadati</taxon>
        <taxon>Bacteroidota</taxon>
        <taxon>Flavobacteriia</taxon>
        <taxon>Flavobacteriales</taxon>
        <taxon>Flavobacteriaceae</taxon>
        <taxon>Flavobacterium</taxon>
    </lineage>
</organism>
<feature type="domain" description="Methylamine utilisation protein MauE" evidence="6">
    <location>
        <begin position="10"/>
        <end position="135"/>
    </location>
</feature>
<evidence type="ECO:0000256" key="2">
    <source>
        <dbReference type="ARBA" id="ARBA00022692"/>
    </source>
</evidence>
<evidence type="ECO:0000256" key="3">
    <source>
        <dbReference type="ARBA" id="ARBA00022989"/>
    </source>
</evidence>
<dbReference type="InterPro" id="IPR009908">
    <property type="entry name" value="Methylamine_util_MauE"/>
</dbReference>
<feature type="transmembrane region" description="Helical" evidence="5">
    <location>
        <begin position="116"/>
        <end position="136"/>
    </location>
</feature>
<gene>
    <name evidence="7" type="ORF">V6624_18275</name>
</gene>
<accession>A0ABZ2Q471</accession>
<feature type="transmembrane region" description="Helical" evidence="5">
    <location>
        <begin position="77"/>
        <end position="96"/>
    </location>
</feature>
<evidence type="ECO:0000256" key="1">
    <source>
        <dbReference type="ARBA" id="ARBA00004141"/>
    </source>
</evidence>
<evidence type="ECO:0000313" key="7">
    <source>
        <dbReference type="EMBL" id="WXK48970.1"/>
    </source>
</evidence>
<comment type="subcellular location">
    <subcellularLocation>
        <location evidence="1">Membrane</location>
        <topology evidence="1">Multi-pass membrane protein</topology>
    </subcellularLocation>
</comment>
<keyword evidence="2 5" id="KW-0812">Transmembrane</keyword>
<keyword evidence="8" id="KW-1185">Reference proteome</keyword>
<evidence type="ECO:0000256" key="5">
    <source>
        <dbReference type="SAM" id="Phobius"/>
    </source>
</evidence>